<accession>A0AAX4FSR8</accession>
<dbReference type="KEGG" id="mrc:R6Y96_06565"/>
<dbReference type="GeneID" id="85732804"/>
<evidence type="ECO:0000313" key="1">
    <source>
        <dbReference type="EMBL" id="WOX56976.1"/>
    </source>
</evidence>
<dbReference type="EMBL" id="CP137642">
    <property type="protein sequence ID" value="WOX56976.1"/>
    <property type="molecule type" value="Genomic_DNA"/>
</dbReference>
<protein>
    <submittedName>
        <fullName evidence="1">Uncharacterized protein</fullName>
    </submittedName>
</protein>
<name>A0AAX4FSR8_9EURY</name>
<dbReference type="AlphaFoldDB" id="A0AAX4FSR8"/>
<evidence type="ECO:0000313" key="2">
    <source>
        <dbReference type="Proteomes" id="UP001305652"/>
    </source>
</evidence>
<organism evidence="1 2">
    <name type="scientific">Methanoculleus receptaculi</name>
    <dbReference type="NCBI Taxonomy" id="394967"/>
    <lineage>
        <taxon>Archaea</taxon>
        <taxon>Methanobacteriati</taxon>
        <taxon>Methanobacteriota</taxon>
        <taxon>Stenosarchaea group</taxon>
        <taxon>Methanomicrobia</taxon>
        <taxon>Methanomicrobiales</taxon>
        <taxon>Methanomicrobiaceae</taxon>
        <taxon>Methanoculleus</taxon>
    </lineage>
</organism>
<sequence length="67" mass="7852">MTVTKVEGDHHTEMEIQMVVDCILVDYRVDAAFRDRVVDALIEWAEEHPAEWEGLLERCRQRQSVPV</sequence>
<gene>
    <name evidence="1" type="ORF">R6Y96_06565</name>
</gene>
<keyword evidence="2" id="KW-1185">Reference proteome</keyword>
<dbReference type="Proteomes" id="UP001305652">
    <property type="component" value="Chromosome"/>
</dbReference>
<proteinExistence type="predicted"/>
<reference evidence="1 2" key="1">
    <citation type="submission" date="2023-10" db="EMBL/GenBank/DDBJ databases">
        <title>The complete genome sequence of Methanoculleus receptaculi DSM 18860.</title>
        <authorList>
            <person name="Lai S.-J."/>
            <person name="You Y.-T."/>
            <person name="Chen S.-C."/>
        </authorList>
    </citation>
    <scope>NUCLEOTIDE SEQUENCE [LARGE SCALE GENOMIC DNA]</scope>
    <source>
        <strain evidence="1 2">DSM 18860</strain>
    </source>
</reference>
<dbReference type="RefSeq" id="WP_318620447.1">
    <property type="nucleotide sequence ID" value="NZ_CP137642.1"/>
</dbReference>